<evidence type="ECO:0000256" key="1">
    <source>
        <dbReference type="SAM" id="MobiDB-lite"/>
    </source>
</evidence>
<name>A0A5B7JBJ2_PORTR</name>
<accession>A0A5B7JBJ2</accession>
<feature type="compositionally biased region" description="Acidic residues" evidence="1">
    <location>
        <begin position="41"/>
        <end position="71"/>
    </location>
</feature>
<dbReference type="AlphaFoldDB" id="A0A5B7JBJ2"/>
<protein>
    <submittedName>
        <fullName evidence="2">Uncharacterized protein</fullName>
    </submittedName>
</protein>
<reference evidence="2 3" key="1">
    <citation type="submission" date="2019-05" db="EMBL/GenBank/DDBJ databases">
        <title>Another draft genome of Portunus trituberculatus and its Hox gene families provides insights of decapod evolution.</title>
        <authorList>
            <person name="Jeong J.-H."/>
            <person name="Song I."/>
            <person name="Kim S."/>
            <person name="Choi T."/>
            <person name="Kim D."/>
            <person name="Ryu S."/>
            <person name="Kim W."/>
        </authorList>
    </citation>
    <scope>NUCLEOTIDE SEQUENCE [LARGE SCALE GENOMIC DNA]</scope>
    <source>
        <tissue evidence="2">Muscle</tissue>
    </source>
</reference>
<feature type="region of interest" description="Disordered" evidence="1">
    <location>
        <begin position="120"/>
        <end position="147"/>
    </location>
</feature>
<organism evidence="2 3">
    <name type="scientific">Portunus trituberculatus</name>
    <name type="common">Swimming crab</name>
    <name type="synonym">Neptunus trituberculatus</name>
    <dbReference type="NCBI Taxonomy" id="210409"/>
    <lineage>
        <taxon>Eukaryota</taxon>
        <taxon>Metazoa</taxon>
        <taxon>Ecdysozoa</taxon>
        <taxon>Arthropoda</taxon>
        <taxon>Crustacea</taxon>
        <taxon>Multicrustacea</taxon>
        <taxon>Malacostraca</taxon>
        <taxon>Eumalacostraca</taxon>
        <taxon>Eucarida</taxon>
        <taxon>Decapoda</taxon>
        <taxon>Pleocyemata</taxon>
        <taxon>Brachyura</taxon>
        <taxon>Eubrachyura</taxon>
        <taxon>Portunoidea</taxon>
        <taxon>Portunidae</taxon>
        <taxon>Portuninae</taxon>
        <taxon>Portunus</taxon>
    </lineage>
</organism>
<proteinExistence type="predicted"/>
<dbReference type="Proteomes" id="UP000324222">
    <property type="component" value="Unassembled WGS sequence"/>
</dbReference>
<dbReference type="EMBL" id="VSRR010083956">
    <property type="protein sequence ID" value="MPC90318.1"/>
    <property type="molecule type" value="Genomic_DNA"/>
</dbReference>
<evidence type="ECO:0000313" key="2">
    <source>
        <dbReference type="EMBL" id="MPC90318.1"/>
    </source>
</evidence>
<keyword evidence="3" id="KW-1185">Reference proteome</keyword>
<comment type="caution">
    <text evidence="2">The sequence shown here is derived from an EMBL/GenBank/DDBJ whole genome shotgun (WGS) entry which is preliminary data.</text>
</comment>
<feature type="region of interest" description="Disordered" evidence="1">
    <location>
        <begin position="26"/>
        <end position="82"/>
    </location>
</feature>
<evidence type="ECO:0000313" key="3">
    <source>
        <dbReference type="Proteomes" id="UP000324222"/>
    </source>
</evidence>
<gene>
    <name evidence="2" type="ORF">E2C01_085295</name>
</gene>
<sequence length="178" mass="20136">MYECVEEGQTFTQLIEEAKRDLQRDLQEVKRKKRTSGGSGGEDDDEEEEEDNEEEEEGEMEENYESSDESGEDKVTSSSNGTVMVMQGAQKVQEFLRLHLYIRLFVNSNSNVQAVLSAHYPPPSSPALSTEAKRNTPPPAKPRQTQQTLPVQFSLVQDTLVSADRQTNKLMNNTEYDI</sequence>